<reference evidence="7" key="2">
    <citation type="journal article" date="2017" name="Nat. Plants">
        <title>The Aegilops tauschii genome reveals multiple impacts of transposons.</title>
        <authorList>
            <person name="Zhao G."/>
            <person name="Zou C."/>
            <person name="Li K."/>
            <person name="Wang K."/>
            <person name="Li T."/>
            <person name="Gao L."/>
            <person name="Zhang X."/>
            <person name="Wang H."/>
            <person name="Yang Z."/>
            <person name="Liu X."/>
            <person name="Jiang W."/>
            <person name="Mao L."/>
            <person name="Kong X."/>
            <person name="Jiao Y."/>
            <person name="Jia J."/>
        </authorList>
    </citation>
    <scope>NUCLEOTIDE SEQUENCE [LARGE SCALE GENOMIC DNA]</scope>
    <source>
        <strain evidence="7">cv. AL8/78</strain>
    </source>
</reference>
<keyword evidence="4" id="KW-1133">Transmembrane helix</keyword>
<evidence type="ECO:0000259" key="5">
    <source>
        <dbReference type="PROSITE" id="PS51485"/>
    </source>
</evidence>
<dbReference type="Pfam" id="PF02298">
    <property type="entry name" value="Cu_bind_like"/>
    <property type="match status" value="2"/>
</dbReference>
<accession>A0A453ISZ9</accession>
<dbReference type="STRING" id="200361.A0A453ISZ9"/>
<dbReference type="GO" id="GO:0005886">
    <property type="term" value="C:plasma membrane"/>
    <property type="evidence" value="ECO:0007669"/>
    <property type="project" value="TreeGrafter"/>
</dbReference>
<dbReference type="PROSITE" id="PS51485">
    <property type="entry name" value="PHYTOCYANIN"/>
    <property type="match status" value="1"/>
</dbReference>
<dbReference type="Gene3D" id="2.60.40.420">
    <property type="entry name" value="Cupredoxins - blue copper proteins"/>
    <property type="match status" value="2"/>
</dbReference>
<dbReference type="AlphaFoldDB" id="A0A453ISZ9"/>
<evidence type="ECO:0000313" key="6">
    <source>
        <dbReference type="EnsemblPlants" id="AET4Gv20667300.3"/>
    </source>
</evidence>
<dbReference type="FunFam" id="2.60.40.420:FF:000003">
    <property type="entry name" value="Blue copper"/>
    <property type="match status" value="1"/>
</dbReference>
<dbReference type="InterPro" id="IPR039391">
    <property type="entry name" value="Phytocyanin-like"/>
</dbReference>
<evidence type="ECO:0000256" key="4">
    <source>
        <dbReference type="SAM" id="Phobius"/>
    </source>
</evidence>
<organism evidence="6 7">
    <name type="scientific">Aegilops tauschii subsp. strangulata</name>
    <name type="common">Goatgrass</name>
    <dbReference type="NCBI Taxonomy" id="200361"/>
    <lineage>
        <taxon>Eukaryota</taxon>
        <taxon>Viridiplantae</taxon>
        <taxon>Streptophyta</taxon>
        <taxon>Embryophyta</taxon>
        <taxon>Tracheophyta</taxon>
        <taxon>Spermatophyta</taxon>
        <taxon>Magnoliopsida</taxon>
        <taxon>Liliopsida</taxon>
        <taxon>Poales</taxon>
        <taxon>Poaceae</taxon>
        <taxon>BOP clade</taxon>
        <taxon>Pooideae</taxon>
        <taxon>Triticodae</taxon>
        <taxon>Triticeae</taxon>
        <taxon>Triticinae</taxon>
        <taxon>Aegilops</taxon>
    </lineage>
</organism>
<dbReference type="InterPro" id="IPR003245">
    <property type="entry name" value="Phytocyanin_dom"/>
</dbReference>
<name>A0A453ISZ9_AEGTS</name>
<dbReference type="Gramene" id="AET4Gv20667300.3">
    <property type="protein sequence ID" value="AET4Gv20667300.3"/>
    <property type="gene ID" value="AET4Gv20667300"/>
</dbReference>
<dbReference type="CDD" id="cd04216">
    <property type="entry name" value="Phytocyanin"/>
    <property type="match status" value="1"/>
</dbReference>
<proteinExistence type="predicted"/>
<evidence type="ECO:0000256" key="1">
    <source>
        <dbReference type="ARBA" id="ARBA00022723"/>
    </source>
</evidence>
<reference evidence="7" key="1">
    <citation type="journal article" date="2014" name="Science">
        <title>Ancient hybridizations among the ancestral genomes of bread wheat.</title>
        <authorList>
            <consortium name="International Wheat Genome Sequencing Consortium,"/>
            <person name="Marcussen T."/>
            <person name="Sandve S.R."/>
            <person name="Heier L."/>
            <person name="Spannagl M."/>
            <person name="Pfeifer M."/>
            <person name="Jakobsen K.S."/>
            <person name="Wulff B.B."/>
            <person name="Steuernagel B."/>
            <person name="Mayer K.F."/>
            <person name="Olsen O.A."/>
        </authorList>
    </citation>
    <scope>NUCLEOTIDE SEQUENCE [LARGE SCALE GENOMIC DNA]</scope>
    <source>
        <strain evidence="7">cv. AL8/78</strain>
    </source>
</reference>
<keyword evidence="2" id="KW-0325">Glycoprotein</keyword>
<keyword evidence="4" id="KW-0812">Transmembrane</keyword>
<evidence type="ECO:0000256" key="2">
    <source>
        <dbReference type="ARBA" id="ARBA00023180"/>
    </source>
</evidence>
<dbReference type="GO" id="GO:0046872">
    <property type="term" value="F:metal ion binding"/>
    <property type="evidence" value="ECO:0007669"/>
    <property type="project" value="UniProtKB-KW"/>
</dbReference>
<protein>
    <recommendedName>
        <fullName evidence="5">Phytocyanin domain-containing protein</fullName>
    </recommendedName>
</protein>
<dbReference type="PANTHER" id="PTHR33021:SF487">
    <property type="entry name" value="BLUE COPPER PROTEIN"/>
    <property type="match status" value="1"/>
</dbReference>
<dbReference type="GO" id="GO:0009055">
    <property type="term" value="F:electron transfer activity"/>
    <property type="evidence" value="ECO:0007669"/>
    <property type="project" value="InterPro"/>
</dbReference>
<dbReference type="SUPFAM" id="SSF49503">
    <property type="entry name" value="Cupredoxins"/>
    <property type="match status" value="2"/>
</dbReference>
<keyword evidence="4" id="KW-0472">Membrane</keyword>
<reference evidence="6" key="3">
    <citation type="journal article" date="2017" name="Nature">
        <title>Genome sequence of the progenitor of the wheat D genome Aegilops tauschii.</title>
        <authorList>
            <person name="Luo M.C."/>
            <person name="Gu Y.Q."/>
            <person name="Puiu D."/>
            <person name="Wang H."/>
            <person name="Twardziok S.O."/>
            <person name="Deal K.R."/>
            <person name="Huo N."/>
            <person name="Zhu T."/>
            <person name="Wang L."/>
            <person name="Wang Y."/>
            <person name="McGuire P.E."/>
            <person name="Liu S."/>
            <person name="Long H."/>
            <person name="Ramasamy R.K."/>
            <person name="Rodriguez J.C."/>
            <person name="Van S.L."/>
            <person name="Yuan L."/>
            <person name="Wang Z."/>
            <person name="Xia Z."/>
            <person name="Xiao L."/>
            <person name="Anderson O.D."/>
            <person name="Ouyang S."/>
            <person name="Liang Y."/>
            <person name="Zimin A.V."/>
            <person name="Pertea G."/>
            <person name="Qi P."/>
            <person name="Bennetzen J.L."/>
            <person name="Dai X."/>
            <person name="Dawson M.W."/>
            <person name="Muller H.G."/>
            <person name="Kugler K."/>
            <person name="Rivarola-Duarte L."/>
            <person name="Spannagl M."/>
            <person name="Mayer K.F.X."/>
            <person name="Lu F.H."/>
            <person name="Bevan M.W."/>
            <person name="Leroy P."/>
            <person name="Li P."/>
            <person name="You F.M."/>
            <person name="Sun Q."/>
            <person name="Liu Z."/>
            <person name="Lyons E."/>
            <person name="Wicker T."/>
            <person name="Salzberg S.L."/>
            <person name="Devos K.M."/>
            <person name="Dvorak J."/>
        </authorList>
    </citation>
    <scope>NUCLEOTIDE SEQUENCE [LARGE SCALE GENOMIC DNA]</scope>
    <source>
        <strain evidence="6">cv. AL8/78</strain>
    </source>
</reference>
<reference evidence="6" key="5">
    <citation type="journal article" date="2021" name="G3 (Bethesda)">
        <title>Aegilops tauschii genome assembly Aet v5.0 features greater sequence contiguity and improved annotation.</title>
        <authorList>
            <person name="Wang L."/>
            <person name="Zhu T."/>
            <person name="Rodriguez J.C."/>
            <person name="Deal K.R."/>
            <person name="Dubcovsky J."/>
            <person name="McGuire P.E."/>
            <person name="Lux T."/>
            <person name="Spannagl M."/>
            <person name="Mayer K.F.X."/>
            <person name="Baldrich P."/>
            <person name="Meyers B.C."/>
            <person name="Huo N."/>
            <person name="Gu Y.Q."/>
            <person name="Zhou H."/>
            <person name="Devos K.M."/>
            <person name="Bennetzen J.L."/>
            <person name="Unver T."/>
            <person name="Budak H."/>
            <person name="Gulick P.J."/>
            <person name="Galiba G."/>
            <person name="Kalapos B."/>
            <person name="Nelson D.R."/>
            <person name="Li P."/>
            <person name="You F.M."/>
            <person name="Luo M.C."/>
            <person name="Dvorak J."/>
        </authorList>
    </citation>
    <scope>NUCLEOTIDE SEQUENCE [LARGE SCALE GENOMIC DNA]</scope>
    <source>
        <strain evidence="6">cv. AL8/78</strain>
    </source>
</reference>
<reference evidence="6" key="4">
    <citation type="submission" date="2019-03" db="UniProtKB">
        <authorList>
            <consortium name="EnsemblPlants"/>
        </authorList>
    </citation>
    <scope>IDENTIFICATION</scope>
</reference>
<dbReference type="InterPro" id="IPR008972">
    <property type="entry name" value="Cupredoxin"/>
</dbReference>
<dbReference type="EnsemblPlants" id="AET4Gv20667300.3">
    <property type="protein sequence ID" value="AET4Gv20667300.3"/>
    <property type="gene ID" value="AET4Gv20667300"/>
</dbReference>
<sequence>PLSISIQQHQPSTSSALHSAFQFQFQPQSMAAMKIALLAVAAMAVLLGTASAVTYNVGDQGGWTLSTDYSSWVSGKKFNVGDEIVFKYSTPTHDVVEVSKAGYDSCSIDGAINTLASGNDVITLNATGTRYFICGVPNHCSPTAAASMKVVINVASGNDVITLNATGTRYFICGVPSHCSPTAAASMKVVIDVASGSSSPSSPMPAAGPGASNSPPAPPSNAATSVGATAGFGLVALLAAGLMA</sequence>
<feature type="transmembrane region" description="Helical" evidence="4">
    <location>
        <begin position="35"/>
        <end position="55"/>
    </location>
</feature>
<keyword evidence="7" id="KW-1185">Reference proteome</keyword>
<keyword evidence="1" id="KW-0479">Metal-binding</keyword>
<evidence type="ECO:0000313" key="7">
    <source>
        <dbReference type="Proteomes" id="UP000015105"/>
    </source>
</evidence>
<dbReference type="Proteomes" id="UP000015105">
    <property type="component" value="Chromosome 4D"/>
</dbReference>
<dbReference type="PANTHER" id="PTHR33021">
    <property type="entry name" value="BLUE COPPER PROTEIN"/>
    <property type="match status" value="1"/>
</dbReference>
<evidence type="ECO:0000256" key="3">
    <source>
        <dbReference type="SAM" id="MobiDB-lite"/>
    </source>
</evidence>
<feature type="domain" description="Phytocyanin" evidence="5">
    <location>
        <begin position="53"/>
        <end position="156"/>
    </location>
</feature>
<feature type="region of interest" description="Disordered" evidence="3">
    <location>
        <begin position="200"/>
        <end position="222"/>
    </location>
</feature>